<dbReference type="RefSeq" id="WP_379559945.1">
    <property type="nucleotide sequence ID" value="NZ_JBHRTB010000006.1"/>
</dbReference>
<dbReference type="EMBL" id="JBHRTB010000006">
    <property type="protein sequence ID" value="MFC3141397.1"/>
    <property type="molecule type" value="Genomic_DNA"/>
</dbReference>
<organism evidence="1 2">
    <name type="scientific">Psychromarinibacter halotolerans</name>
    <dbReference type="NCBI Taxonomy" id="1775175"/>
    <lineage>
        <taxon>Bacteria</taxon>
        <taxon>Pseudomonadati</taxon>
        <taxon>Pseudomonadota</taxon>
        <taxon>Alphaproteobacteria</taxon>
        <taxon>Rhodobacterales</taxon>
        <taxon>Paracoccaceae</taxon>
        <taxon>Psychromarinibacter</taxon>
    </lineage>
</organism>
<accession>A0ABV7GNT8</accession>
<keyword evidence="2" id="KW-1185">Reference proteome</keyword>
<protein>
    <submittedName>
        <fullName evidence="1">Uncharacterized protein</fullName>
    </submittedName>
</protein>
<dbReference type="Proteomes" id="UP001595632">
    <property type="component" value="Unassembled WGS sequence"/>
</dbReference>
<evidence type="ECO:0000313" key="2">
    <source>
        <dbReference type="Proteomes" id="UP001595632"/>
    </source>
</evidence>
<reference evidence="2" key="1">
    <citation type="journal article" date="2019" name="Int. J. Syst. Evol. Microbiol.">
        <title>The Global Catalogue of Microorganisms (GCM) 10K type strain sequencing project: providing services to taxonomists for standard genome sequencing and annotation.</title>
        <authorList>
            <consortium name="The Broad Institute Genomics Platform"/>
            <consortium name="The Broad Institute Genome Sequencing Center for Infectious Disease"/>
            <person name="Wu L."/>
            <person name="Ma J."/>
        </authorList>
    </citation>
    <scope>NUCLEOTIDE SEQUENCE [LARGE SCALE GENOMIC DNA]</scope>
    <source>
        <strain evidence="2">KCTC 52366</strain>
    </source>
</reference>
<name>A0ABV7GNT8_9RHOB</name>
<evidence type="ECO:0000313" key="1">
    <source>
        <dbReference type="EMBL" id="MFC3141397.1"/>
    </source>
</evidence>
<sequence>MALISGNHVICMNCGRNAGSLRIYLQQLFRKAGLPDESRQFELVRIGSPDKLAIIEAVGVKSTDLEVDISEATAFEVIEGDGGGGMWQSIKQNFGGAFAAVTARDESVEQLRRAERGTVKVSINVPKGDLEAAKHGLDDFAEEVVEDEDSDAFVIHLRDGATIKPNEVSVRKQVKLETAANSVSVFQAWDAMETYMGELNENGQLEA</sequence>
<gene>
    <name evidence="1" type="ORF">ACFOGP_01680</name>
</gene>
<comment type="caution">
    <text evidence="1">The sequence shown here is derived from an EMBL/GenBank/DDBJ whole genome shotgun (WGS) entry which is preliminary data.</text>
</comment>
<proteinExistence type="predicted"/>